<feature type="transmembrane region" description="Helical" evidence="2">
    <location>
        <begin position="36"/>
        <end position="59"/>
    </location>
</feature>
<keyword evidence="2" id="KW-0472">Membrane</keyword>
<dbReference type="GeneID" id="54993466"/>
<proteinExistence type="predicted"/>
<dbReference type="Proteomes" id="UP000251296">
    <property type="component" value="Segment"/>
</dbReference>
<dbReference type="EMBL" id="MH271312">
    <property type="protein sequence ID" value="AWY06056.2"/>
    <property type="molecule type" value="Genomic_DNA"/>
</dbReference>
<feature type="region of interest" description="Disordered" evidence="1">
    <location>
        <begin position="1"/>
        <end position="31"/>
    </location>
</feature>
<gene>
    <name evidence="3" type="primary">49</name>
    <name evidence="3" type="ORF">SEA_ROBSFEET_49</name>
</gene>
<keyword evidence="2" id="KW-1133">Transmembrane helix</keyword>
<protein>
    <submittedName>
        <fullName evidence="3">Uncharacterized protein</fullName>
    </submittedName>
</protein>
<dbReference type="KEGG" id="vg:54993466"/>
<dbReference type="RefSeq" id="YP_009802912.1">
    <property type="nucleotide sequence ID" value="NC_047989.1"/>
</dbReference>
<keyword evidence="4" id="KW-1185">Reference proteome</keyword>
<sequence length="60" mass="6318">MYKPSRPEGISMHTNTEPLPADLAHPRRDRPKGSDLAGIIVGAVTGTLALGLMIVALVVL</sequence>
<accession>A0A2Z4Q7J1</accession>
<evidence type="ECO:0000313" key="4">
    <source>
        <dbReference type="Proteomes" id="UP000251296"/>
    </source>
</evidence>
<evidence type="ECO:0000256" key="1">
    <source>
        <dbReference type="SAM" id="MobiDB-lite"/>
    </source>
</evidence>
<reference evidence="3 4" key="1">
    <citation type="submission" date="2018-04" db="EMBL/GenBank/DDBJ databases">
        <authorList>
            <person name="Harrington T."/>
            <person name="Washburn E."/>
            <person name="Bricker J."/>
            <person name="McKinney A."/>
            <person name="Betsko A.J."/>
            <person name="Garlena R.A."/>
            <person name="Russell D.A."/>
            <person name="Pope W.A."/>
            <person name="Jacobs-Sera D."/>
            <person name="Hatfull G.F."/>
        </authorList>
    </citation>
    <scope>NUCLEOTIDE SEQUENCE [LARGE SCALE GENOMIC DNA]</scope>
</reference>
<organism evidence="3 4">
    <name type="scientific">Microbacterium phage RobsFeet</name>
    <dbReference type="NCBI Taxonomy" id="2201442"/>
    <lineage>
        <taxon>Viruses</taxon>
        <taxon>Duplodnaviria</taxon>
        <taxon>Heunggongvirae</taxon>
        <taxon>Uroviricota</taxon>
        <taxon>Caudoviricetes</taxon>
        <taxon>Hodgkinviridae</taxon>
        <taxon>Metamorphoovirus</taxon>
        <taxon>Metamorphoovirus robsfeet</taxon>
    </lineage>
</organism>
<keyword evidence="2" id="KW-0812">Transmembrane</keyword>
<evidence type="ECO:0000256" key="2">
    <source>
        <dbReference type="SAM" id="Phobius"/>
    </source>
</evidence>
<name>A0A2Z4Q7J1_9CAUD</name>
<evidence type="ECO:0000313" key="3">
    <source>
        <dbReference type="EMBL" id="AWY06056.2"/>
    </source>
</evidence>